<name>A0A2I1XF48_NEISI</name>
<dbReference type="AlphaFoldDB" id="A0A2I1XF48"/>
<gene>
    <name evidence="1" type="ORF">CYK00_01225</name>
</gene>
<dbReference type="GeneID" id="64349971"/>
<accession>A0A2I1XF48</accession>
<dbReference type="Proteomes" id="UP000234767">
    <property type="component" value="Unassembled WGS sequence"/>
</dbReference>
<dbReference type="Pfam" id="PF07285">
    <property type="entry name" value="DUF1444"/>
    <property type="match status" value="1"/>
</dbReference>
<organism evidence="1 2">
    <name type="scientific">Neisseria sicca</name>
    <dbReference type="NCBI Taxonomy" id="490"/>
    <lineage>
        <taxon>Bacteria</taxon>
        <taxon>Pseudomonadati</taxon>
        <taxon>Pseudomonadota</taxon>
        <taxon>Betaproteobacteria</taxon>
        <taxon>Neisseriales</taxon>
        <taxon>Neisseriaceae</taxon>
        <taxon>Neisseria</taxon>
    </lineage>
</organism>
<protein>
    <submittedName>
        <fullName evidence="1">DUF1444 domain-containing protein</fullName>
    </submittedName>
</protein>
<comment type="caution">
    <text evidence="1">The sequence shown here is derived from an EMBL/GenBank/DDBJ whole genome shotgun (WGS) entry which is preliminary data.</text>
</comment>
<dbReference type="EMBL" id="PKJO01000001">
    <property type="protein sequence ID" value="PLA41247.1"/>
    <property type="molecule type" value="Genomic_DNA"/>
</dbReference>
<proteinExistence type="predicted"/>
<dbReference type="RefSeq" id="WP_070656613.1">
    <property type="nucleotide sequence ID" value="NZ_CP072524.1"/>
</dbReference>
<evidence type="ECO:0000313" key="1">
    <source>
        <dbReference type="EMBL" id="PLA41247.1"/>
    </source>
</evidence>
<reference evidence="1 2" key="1">
    <citation type="submission" date="2017-12" db="EMBL/GenBank/DDBJ databases">
        <title>Phylogenetic diversity of female urinary microbiome.</title>
        <authorList>
            <person name="Thomas-White K."/>
            <person name="Wolfe A.J."/>
        </authorList>
    </citation>
    <scope>NUCLEOTIDE SEQUENCE [LARGE SCALE GENOMIC DNA]</scope>
    <source>
        <strain evidence="1 2">UMB0321</strain>
    </source>
</reference>
<sequence length="287" mass="32757">MSFFSRLFRSKPKLMNWQEFVEYFARRIQDELHFEVKIDWGEDIASSPIIVHFPEDNEASFSTYLSSHYTSYLQNPDALNAIVAANLAVIRKIQDTKASVSAQQILPTIKNTIYLENTRLIANKDETEPIDYLVFKPIAGDIMLLYMVDTDESMHTLNHEHMKEAGIEDEDALYRTAMDNLRQRINGRVQIHHAEGWSLAQIHLDNDYDASLILLLDEVLKDDPMLPANPVFAVPARNALLICSPSDEEALQAMANITLQAFEESAYAISTQLYQYHNGTISVFRAN</sequence>
<evidence type="ECO:0000313" key="2">
    <source>
        <dbReference type="Proteomes" id="UP000234767"/>
    </source>
</evidence>
<dbReference type="InterPro" id="IPR010838">
    <property type="entry name" value="DUF1444"/>
</dbReference>